<evidence type="ECO:0000313" key="3">
    <source>
        <dbReference type="Proteomes" id="UP001219525"/>
    </source>
</evidence>
<reference evidence="2" key="1">
    <citation type="submission" date="2023-03" db="EMBL/GenBank/DDBJ databases">
        <title>Massive genome expansion in bonnet fungi (Mycena s.s.) driven by repeated elements and novel gene families across ecological guilds.</title>
        <authorList>
            <consortium name="Lawrence Berkeley National Laboratory"/>
            <person name="Harder C.B."/>
            <person name="Miyauchi S."/>
            <person name="Viragh M."/>
            <person name="Kuo A."/>
            <person name="Thoen E."/>
            <person name="Andreopoulos B."/>
            <person name="Lu D."/>
            <person name="Skrede I."/>
            <person name="Drula E."/>
            <person name="Henrissat B."/>
            <person name="Morin E."/>
            <person name="Kohler A."/>
            <person name="Barry K."/>
            <person name="LaButti K."/>
            <person name="Morin E."/>
            <person name="Salamov A."/>
            <person name="Lipzen A."/>
            <person name="Mereny Z."/>
            <person name="Hegedus B."/>
            <person name="Baldrian P."/>
            <person name="Stursova M."/>
            <person name="Weitz H."/>
            <person name="Taylor A."/>
            <person name="Grigoriev I.V."/>
            <person name="Nagy L.G."/>
            <person name="Martin F."/>
            <person name="Kauserud H."/>
        </authorList>
    </citation>
    <scope>NUCLEOTIDE SEQUENCE</scope>
    <source>
        <strain evidence="2">9144</strain>
    </source>
</reference>
<protein>
    <submittedName>
        <fullName evidence="2">Uncharacterized protein</fullName>
    </submittedName>
</protein>
<comment type="caution">
    <text evidence="2">The sequence shown here is derived from an EMBL/GenBank/DDBJ whole genome shotgun (WGS) entry which is preliminary data.</text>
</comment>
<evidence type="ECO:0000256" key="1">
    <source>
        <dbReference type="SAM" id="MobiDB-lite"/>
    </source>
</evidence>
<accession>A0AAD6YUW6</accession>
<organism evidence="2 3">
    <name type="scientific">Mycena pura</name>
    <dbReference type="NCBI Taxonomy" id="153505"/>
    <lineage>
        <taxon>Eukaryota</taxon>
        <taxon>Fungi</taxon>
        <taxon>Dikarya</taxon>
        <taxon>Basidiomycota</taxon>
        <taxon>Agaricomycotina</taxon>
        <taxon>Agaricomycetes</taxon>
        <taxon>Agaricomycetidae</taxon>
        <taxon>Agaricales</taxon>
        <taxon>Marasmiineae</taxon>
        <taxon>Mycenaceae</taxon>
        <taxon>Mycena</taxon>
    </lineage>
</organism>
<dbReference type="Proteomes" id="UP001219525">
    <property type="component" value="Unassembled WGS sequence"/>
</dbReference>
<keyword evidence="3" id="KW-1185">Reference proteome</keyword>
<feature type="region of interest" description="Disordered" evidence="1">
    <location>
        <begin position="144"/>
        <end position="163"/>
    </location>
</feature>
<proteinExistence type="predicted"/>
<dbReference type="AlphaFoldDB" id="A0AAD6YUW6"/>
<sequence>MIIIVTRLLPEQLQLPDTKCIRQAQWDQADAIQFRIQGFLPELRWKAFQYVRERVSCSIHNKFRAGSYAREYGRCSVVRKKESPGAWPSLNSEMRTHSAPMSLAAEGTSLRIAAHHSFLSSSALALRAPRRRSRGCRLQHYTTEHETGTKEDIAEGVRPDPHRSRARRLQLPSAARHLPGNAQCAPTGQEMRADEYTNLLVGAAFLELGAEDAAQR</sequence>
<gene>
    <name evidence="2" type="ORF">GGX14DRAFT_384229</name>
</gene>
<dbReference type="EMBL" id="JARJCW010000001">
    <property type="protein sequence ID" value="KAJ7230277.1"/>
    <property type="molecule type" value="Genomic_DNA"/>
</dbReference>
<evidence type="ECO:0000313" key="2">
    <source>
        <dbReference type="EMBL" id="KAJ7230277.1"/>
    </source>
</evidence>
<name>A0AAD6YUW6_9AGAR</name>